<dbReference type="OrthoDB" id="5417332at2"/>
<evidence type="ECO:0000256" key="5">
    <source>
        <dbReference type="SAM" id="Phobius"/>
    </source>
</evidence>
<feature type="transmembrane region" description="Helical" evidence="5">
    <location>
        <begin position="117"/>
        <end position="142"/>
    </location>
</feature>
<dbReference type="EMBL" id="AP017378">
    <property type="protein sequence ID" value="BBD08615.1"/>
    <property type="molecule type" value="Genomic_DNA"/>
</dbReference>
<keyword evidence="7" id="KW-1185">Reference proteome</keyword>
<accession>A0A2Z6AZK4</accession>
<evidence type="ECO:0000256" key="1">
    <source>
        <dbReference type="ARBA" id="ARBA00004127"/>
    </source>
</evidence>
<dbReference type="Gene3D" id="1.20.120.1630">
    <property type="match status" value="1"/>
</dbReference>
<evidence type="ECO:0000256" key="3">
    <source>
        <dbReference type="ARBA" id="ARBA00022989"/>
    </source>
</evidence>
<keyword evidence="4 5" id="KW-0472">Membrane</keyword>
<dbReference type="InterPro" id="IPR007318">
    <property type="entry name" value="Phopholipid_MeTrfase"/>
</dbReference>
<keyword evidence="6" id="KW-0808">Transferase</keyword>
<evidence type="ECO:0000256" key="2">
    <source>
        <dbReference type="ARBA" id="ARBA00022692"/>
    </source>
</evidence>
<evidence type="ECO:0000313" key="6">
    <source>
        <dbReference type="EMBL" id="BBD08615.1"/>
    </source>
</evidence>
<sequence length="182" mass="20345">MRRPVVEVLLRLAGSKPGPMRKALSLAIGAALFLCGIPLGLLMILEPALQQMGNPWPRWLEITVGAPSLISSILLLSWAVRTQWKHGGTPAPTAPTQRLITTGPYARTRNPIQLGAMLYWMGLMTLISSLTAGLIGFLFGLLAGSFWHRHVEEHELAARFGPAYDRYRRKVPFLFPRIWPRR</sequence>
<reference evidence="6 7" key="1">
    <citation type="journal article" date="2018" name="Sci. Adv.">
        <title>Multi-heme cytochromes provide a pathway for survival in energy-limited environments.</title>
        <authorList>
            <person name="Deng X."/>
            <person name="Dohmae N."/>
            <person name="Nealson K.H."/>
            <person name="Hashimoto K."/>
            <person name="Okamoto A."/>
        </authorList>
    </citation>
    <scope>NUCLEOTIDE SEQUENCE [LARGE SCALE GENOMIC DNA]</scope>
    <source>
        <strain evidence="6 7">IS5</strain>
    </source>
</reference>
<dbReference type="AlphaFoldDB" id="A0A2Z6AZK4"/>
<evidence type="ECO:0000313" key="7">
    <source>
        <dbReference type="Proteomes" id="UP000269883"/>
    </source>
</evidence>
<name>A0A2Z6AZK4_9BACT</name>
<feature type="transmembrane region" description="Helical" evidence="5">
    <location>
        <begin position="57"/>
        <end position="80"/>
    </location>
</feature>
<keyword evidence="3 5" id="KW-1133">Transmembrane helix</keyword>
<dbReference type="GO" id="GO:0032259">
    <property type="term" value="P:methylation"/>
    <property type="evidence" value="ECO:0007669"/>
    <property type="project" value="UniProtKB-KW"/>
</dbReference>
<dbReference type="RefSeq" id="WP_126378852.1">
    <property type="nucleotide sequence ID" value="NZ_AP017378.1"/>
</dbReference>
<dbReference type="KEGG" id="dfl:DFE_1889"/>
<comment type="subcellular location">
    <subcellularLocation>
        <location evidence="1">Endomembrane system</location>
        <topology evidence="1">Multi-pass membrane protein</topology>
    </subcellularLocation>
</comment>
<gene>
    <name evidence="6" type="ORF">DFE_1889</name>
</gene>
<keyword evidence="6" id="KW-0489">Methyltransferase</keyword>
<organism evidence="6 7">
    <name type="scientific">Desulfovibrio ferrophilus</name>
    <dbReference type="NCBI Taxonomy" id="241368"/>
    <lineage>
        <taxon>Bacteria</taxon>
        <taxon>Pseudomonadati</taxon>
        <taxon>Thermodesulfobacteriota</taxon>
        <taxon>Desulfovibrionia</taxon>
        <taxon>Desulfovibrionales</taxon>
        <taxon>Desulfovibrionaceae</taxon>
        <taxon>Desulfovibrio</taxon>
    </lineage>
</organism>
<keyword evidence="2 5" id="KW-0812">Transmembrane</keyword>
<dbReference type="Pfam" id="PF04191">
    <property type="entry name" value="PEMT"/>
    <property type="match status" value="1"/>
</dbReference>
<dbReference type="GO" id="GO:0008168">
    <property type="term" value="F:methyltransferase activity"/>
    <property type="evidence" value="ECO:0007669"/>
    <property type="project" value="UniProtKB-KW"/>
</dbReference>
<evidence type="ECO:0000256" key="4">
    <source>
        <dbReference type="ARBA" id="ARBA00023136"/>
    </source>
</evidence>
<dbReference type="GO" id="GO:0012505">
    <property type="term" value="C:endomembrane system"/>
    <property type="evidence" value="ECO:0007669"/>
    <property type="project" value="UniProtKB-SubCell"/>
</dbReference>
<feature type="transmembrane region" description="Helical" evidence="5">
    <location>
        <begin position="23"/>
        <end position="45"/>
    </location>
</feature>
<protein>
    <submittedName>
        <fullName evidence="6">Protein-S-isoprenylcysteine O-methyltransferase-like protein</fullName>
    </submittedName>
</protein>
<dbReference type="Proteomes" id="UP000269883">
    <property type="component" value="Chromosome"/>
</dbReference>
<proteinExistence type="predicted"/>